<dbReference type="RefSeq" id="WP_163948636.1">
    <property type="nucleotide sequence ID" value="NZ_JAAFZH010000005.1"/>
</dbReference>
<feature type="chain" id="PRO_5026954242" evidence="1">
    <location>
        <begin position="22"/>
        <end position="223"/>
    </location>
</feature>
<reference evidence="2 3" key="1">
    <citation type="submission" date="2020-02" db="EMBL/GenBank/DDBJ databases">
        <title>Draft genome sequence of two Spirosoma agri KCTC 52727 and Spirosoma terrae KCTC 52035.</title>
        <authorList>
            <person name="Rojas J."/>
            <person name="Ambika Manirajan B."/>
            <person name="Suarez C."/>
            <person name="Ratering S."/>
            <person name="Schnell S."/>
        </authorList>
    </citation>
    <scope>NUCLEOTIDE SEQUENCE [LARGE SCALE GENOMIC DNA]</scope>
    <source>
        <strain evidence="2 3">KCTC 52035</strain>
    </source>
</reference>
<dbReference type="AlphaFoldDB" id="A0A6L9LGQ6"/>
<keyword evidence="3" id="KW-1185">Reference proteome</keyword>
<sequence length="223" mass="24588">MTKRSATLFLLISLTTLSVFGQDKLSVSATITPLYTNTNYTSHYLFPDSDGQVVEPVLLAGNKGSLGYLAGITAYYNYASQWSIATGLWFRYQAIRTERLALAGEGASSVRYRSIRLPILFNYRSSEHTLSPFYSFGPLIDIPLSARIVASRAGESTQQLRLDSESGPVFNFMLGAGGIYQVNSQIALTGQPTVTYRLGRLGGARTNFRTFELGLQMQAIYTF</sequence>
<gene>
    <name evidence="2" type="ORF">GK108_13125</name>
</gene>
<proteinExistence type="predicted"/>
<name>A0A6L9LGQ6_9BACT</name>
<protein>
    <submittedName>
        <fullName evidence="2">PorT family protein</fullName>
    </submittedName>
</protein>
<evidence type="ECO:0000313" key="3">
    <source>
        <dbReference type="Proteomes" id="UP000474175"/>
    </source>
</evidence>
<organism evidence="2 3">
    <name type="scientific">Spirosoma terrae</name>
    <dbReference type="NCBI Taxonomy" id="1968276"/>
    <lineage>
        <taxon>Bacteria</taxon>
        <taxon>Pseudomonadati</taxon>
        <taxon>Bacteroidota</taxon>
        <taxon>Cytophagia</taxon>
        <taxon>Cytophagales</taxon>
        <taxon>Cytophagaceae</taxon>
        <taxon>Spirosoma</taxon>
    </lineage>
</organism>
<dbReference type="Proteomes" id="UP000474175">
    <property type="component" value="Unassembled WGS sequence"/>
</dbReference>
<keyword evidence="1" id="KW-0732">Signal</keyword>
<accession>A0A6L9LGQ6</accession>
<dbReference type="EMBL" id="JAAFZH010000005">
    <property type="protein sequence ID" value="NDU95819.1"/>
    <property type="molecule type" value="Genomic_DNA"/>
</dbReference>
<evidence type="ECO:0000313" key="2">
    <source>
        <dbReference type="EMBL" id="NDU95819.1"/>
    </source>
</evidence>
<comment type="caution">
    <text evidence="2">The sequence shown here is derived from an EMBL/GenBank/DDBJ whole genome shotgun (WGS) entry which is preliminary data.</text>
</comment>
<evidence type="ECO:0000256" key="1">
    <source>
        <dbReference type="SAM" id="SignalP"/>
    </source>
</evidence>
<feature type="signal peptide" evidence="1">
    <location>
        <begin position="1"/>
        <end position="21"/>
    </location>
</feature>